<dbReference type="InterPro" id="IPR005162">
    <property type="entry name" value="Retrotrans_gag_dom"/>
</dbReference>
<accession>A0A8S4FAM3</accession>
<dbReference type="Pfam" id="PF03732">
    <property type="entry name" value="Retrotrans_gag"/>
    <property type="match status" value="1"/>
</dbReference>
<name>A0A8S4FAM3_PLUXY</name>
<proteinExistence type="predicted"/>
<dbReference type="AlphaFoldDB" id="A0A8S4FAM3"/>
<gene>
    <name evidence="2" type="ORF">PLXY2_LOCUS8203</name>
</gene>
<evidence type="ECO:0000259" key="1">
    <source>
        <dbReference type="Pfam" id="PF03732"/>
    </source>
</evidence>
<keyword evidence="3" id="KW-1185">Reference proteome</keyword>
<feature type="domain" description="Retrotransposon gag" evidence="1">
    <location>
        <begin position="67"/>
        <end position="152"/>
    </location>
</feature>
<evidence type="ECO:0000313" key="2">
    <source>
        <dbReference type="EMBL" id="CAG9124596.1"/>
    </source>
</evidence>
<protein>
    <submittedName>
        <fullName evidence="2">(diamondback moth) hypothetical protein</fullName>
    </submittedName>
</protein>
<dbReference type="Proteomes" id="UP000653454">
    <property type="component" value="Unassembled WGS sequence"/>
</dbReference>
<organism evidence="2 3">
    <name type="scientific">Plutella xylostella</name>
    <name type="common">Diamondback moth</name>
    <name type="synonym">Plutella maculipennis</name>
    <dbReference type="NCBI Taxonomy" id="51655"/>
    <lineage>
        <taxon>Eukaryota</taxon>
        <taxon>Metazoa</taxon>
        <taxon>Ecdysozoa</taxon>
        <taxon>Arthropoda</taxon>
        <taxon>Hexapoda</taxon>
        <taxon>Insecta</taxon>
        <taxon>Pterygota</taxon>
        <taxon>Neoptera</taxon>
        <taxon>Endopterygota</taxon>
        <taxon>Lepidoptera</taxon>
        <taxon>Glossata</taxon>
        <taxon>Ditrysia</taxon>
        <taxon>Yponomeutoidea</taxon>
        <taxon>Plutellidae</taxon>
        <taxon>Plutella</taxon>
    </lineage>
</organism>
<evidence type="ECO:0000313" key="3">
    <source>
        <dbReference type="Proteomes" id="UP000653454"/>
    </source>
</evidence>
<dbReference type="EMBL" id="CAJHNJ030000030">
    <property type="protein sequence ID" value="CAG9124596.1"/>
    <property type="molecule type" value="Genomic_DNA"/>
</dbReference>
<sequence>MANLSQDQFAQLLAAVRPQRSGSLAACTHSYSGEKDPELLEAFLAAVNVYKKIENITDNDALTGLPLLLRSEAATWWQGIKDSVKTWSDFETRIRNAFAPKKPAYIIYQEIMSEKQQAQQSTENFIAKKRMLFSQLPSKPGHSEEQQIDMIYGLLRLENPHWGCAQPC</sequence>
<comment type="caution">
    <text evidence="2">The sequence shown here is derived from an EMBL/GenBank/DDBJ whole genome shotgun (WGS) entry which is preliminary data.</text>
</comment>
<reference evidence="2" key="1">
    <citation type="submission" date="2020-11" db="EMBL/GenBank/DDBJ databases">
        <authorList>
            <person name="Whiteford S."/>
        </authorList>
    </citation>
    <scope>NUCLEOTIDE SEQUENCE</scope>
</reference>